<evidence type="ECO:0000313" key="3">
    <source>
        <dbReference type="Proteomes" id="UP001497516"/>
    </source>
</evidence>
<name>A0AAV2GBH1_9ROSI</name>
<reference evidence="2 3" key="1">
    <citation type="submission" date="2024-04" db="EMBL/GenBank/DDBJ databases">
        <authorList>
            <person name="Fracassetti M."/>
        </authorList>
    </citation>
    <scope>NUCLEOTIDE SEQUENCE [LARGE SCALE GENOMIC DNA]</scope>
</reference>
<organism evidence="2 3">
    <name type="scientific">Linum trigynum</name>
    <dbReference type="NCBI Taxonomy" id="586398"/>
    <lineage>
        <taxon>Eukaryota</taxon>
        <taxon>Viridiplantae</taxon>
        <taxon>Streptophyta</taxon>
        <taxon>Embryophyta</taxon>
        <taxon>Tracheophyta</taxon>
        <taxon>Spermatophyta</taxon>
        <taxon>Magnoliopsida</taxon>
        <taxon>eudicotyledons</taxon>
        <taxon>Gunneridae</taxon>
        <taxon>Pentapetalae</taxon>
        <taxon>rosids</taxon>
        <taxon>fabids</taxon>
        <taxon>Malpighiales</taxon>
        <taxon>Linaceae</taxon>
        <taxon>Linum</taxon>
    </lineage>
</organism>
<evidence type="ECO:0000256" key="1">
    <source>
        <dbReference type="SAM" id="MobiDB-lite"/>
    </source>
</evidence>
<keyword evidence="3" id="KW-1185">Reference proteome</keyword>
<accession>A0AAV2GBH1</accession>
<evidence type="ECO:0000313" key="2">
    <source>
        <dbReference type="EMBL" id="CAL1408071.1"/>
    </source>
</evidence>
<protein>
    <submittedName>
        <fullName evidence="2">Uncharacterized protein</fullName>
    </submittedName>
</protein>
<feature type="region of interest" description="Disordered" evidence="1">
    <location>
        <begin position="1"/>
        <end position="50"/>
    </location>
</feature>
<feature type="compositionally biased region" description="Low complexity" evidence="1">
    <location>
        <begin position="1"/>
        <end position="13"/>
    </location>
</feature>
<sequence>MVSPPQSSPSSSSLGRLATVESPLETGPASGGEGDDVGLGGGASGGEGKLGEGFVLEIYILGENCT</sequence>
<feature type="compositionally biased region" description="Gly residues" evidence="1">
    <location>
        <begin position="29"/>
        <end position="48"/>
    </location>
</feature>
<proteinExistence type="predicted"/>
<gene>
    <name evidence="2" type="ORF">LTRI10_LOCUS47695</name>
</gene>
<dbReference type="AlphaFoldDB" id="A0AAV2GBH1"/>
<dbReference type="Proteomes" id="UP001497516">
    <property type="component" value="Chromosome 8"/>
</dbReference>
<dbReference type="EMBL" id="OZ034821">
    <property type="protein sequence ID" value="CAL1408071.1"/>
    <property type="molecule type" value="Genomic_DNA"/>
</dbReference>